<keyword evidence="10" id="KW-1185">Reference proteome</keyword>
<evidence type="ECO:0000256" key="4">
    <source>
        <dbReference type="ARBA" id="ARBA00023274"/>
    </source>
</evidence>
<evidence type="ECO:0000256" key="1">
    <source>
        <dbReference type="ARBA" id="ARBA00022730"/>
    </source>
</evidence>
<dbReference type="PANTHER" id="PTHR33284">
    <property type="entry name" value="RIBOSOMAL PROTEIN L25/GLN-TRNA SYNTHETASE, ANTI-CODON-BINDING DOMAIN-CONTAINING PROTEIN"/>
    <property type="match status" value="1"/>
</dbReference>
<dbReference type="InterPro" id="IPR037121">
    <property type="entry name" value="Ribosomal_bL25_C"/>
</dbReference>
<evidence type="ECO:0000313" key="9">
    <source>
        <dbReference type="EMBL" id="SHF00620.1"/>
    </source>
</evidence>
<dbReference type="InterPro" id="IPR020056">
    <property type="entry name" value="Rbsml_bL25/Gln-tRNA_synth_N"/>
</dbReference>
<gene>
    <name evidence="5" type="primary">rplY</name>
    <name evidence="5" type="synonym">ctc</name>
    <name evidence="9" type="ORF">SAMN02745249_01613</name>
</gene>
<evidence type="ECO:0000256" key="3">
    <source>
        <dbReference type="ARBA" id="ARBA00022980"/>
    </source>
</evidence>
<dbReference type="GO" id="GO:0022625">
    <property type="term" value="C:cytosolic large ribosomal subunit"/>
    <property type="evidence" value="ECO:0007669"/>
    <property type="project" value="TreeGrafter"/>
</dbReference>
<dbReference type="Gene3D" id="2.40.240.10">
    <property type="entry name" value="Ribosomal Protein L25, Chain P"/>
    <property type="match status" value="1"/>
</dbReference>
<reference evidence="9 10" key="1">
    <citation type="submission" date="2016-11" db="EMBL/GenBank/DDBJ databases">
        <authorList>
            <person name="Jaros S."/>
            <person name="Januszkiewicz K."/>
            <person name="Wedrychowicz H."/>
        </authorList>
    </citation>
    <scope>NUCLEOTIDE SEQUENCE [LARGE SCALE GENOMIC DNA]</scope>
    <source>
        <strain evidence="9 10">DSM 15692</strain>
    </source>
</reference>
<organism evidence="9 10">
    <name type="scientific">Atopostipes suicloacalis DSM 15692</name>
    <dbReference type="NCBI Taxonomy" id="1121025"/>
    <lineage>
        <taxon>Bacteria</taxon>
        <taxon>Bacillati</taxon>
        <taxon>Bacillota</taxon>
        <taxon>Bacilli</taxon>
        <taxon>Lactobacillales</taxon>
        <taxon>Carnobacteriaceae</taxon>
        <taxon>Atopostipes</taxon>
    </lineage>
</organism>
<proteinExistence type="inferred from homology"/>
<dbReference type="InterPro" id="IPR001021">
    <property type="entry name" value="Ribosomal_bL25_long"/>
</dbReference>
<dbReference type="Pfam" id="PF14693">
    <property type="entry name" value="Ribosomal_TL5_C"/>
    <property type="match status" value="1"/>
</dbReference>
<comment type="subunit">
    <text evidence="5">Part of the 50S ribosomal subunit; part of the 5S rRNA/L5/L18/L25 subcomplex. Contacts the 5S rRNA. Binds to the 5S rRNA independently of L5 and L18.</text>
</comment>
<protein>
    <recommendedName>
        <fullName evidence="5">Large ribosomal subunit protein bL25</fullName>
    </recommendedName>
    <alternativeName>
        <fullName evidence="5">General stress protein CTC</fullName>
    </alternativeName>
</protein>
<dbReference type="GO" id="GO:0003735">
    <property type="term" value="F:structural constituent of ribosome"/>
    <property type="evidence" value="ECO:0007669"/>
    <property type="project" value="InterPro"/>
</dbReference>
<dbReference type="SUPFAM" id="SSF50715">
    <property type="entry name" value="Ribosomal protein L25-like"/>
    <property type="match status" value="1"/>
</dbReference>
<dbReference type="OrthoDB" id="9790002at2"/>
<dbReference type="InterPro" id="IPR029751">
    <property type="entry name" value="Ribosomal_L25_dom"/>
</dbReference>
<evidence type="ECO:0000256" key="5">
    <source>
        <dbReference type="HAMAP-Rule" id="MF_01334"/>
    </source>
</evidence>
<dbReference type="InterPro" id="IPR020057">
    <property type="entry name" value="Ribosomal_bL25_b-dom"/>
</dbReference>
<dbReference type="NCBIfam" id="TIGR00731">
    <property type="entry name" value="bL25_bact_ctc"/>
    <property type="match status" value="1"/>
</dbReference>
<evidence type="ECO:0000256" key="6">
    <source>
        <dbReference type="SAM" id="MobiDB-lite"/>
    </source>
</evidence>
<feature type="domain" description="Large ribosomal subunit protein bL25 beta" evidence="8">
    <location>
        <begin position="97"/>
        <end position="177"/>
    </location>
</feature>
<keyword evidence="3 5" id="KW-0689">Ribosomal protein</keyword>
<evidence type="ECO:0000256" key="2">
    <source>
        <dbReference type="ARBA" id="ARBA00022884"/>
    </source>
</evidence>
<evidence type="ECO:0000259" key="7">
    <source>
        <dbReference type="Pfam" id="PF01386"/>
    </source>
</evidence>
<feature type="domain" description="Large ribosomal subunit protein bL25 L25" evidence="7">
    <location>
        <begin position="4"/>
        <end position="89"/>
    </location>
</feature>
<dbReference type="InterPro" id="IPR011035">
    <property type="entry name" value="Ribosomal_bL25/Gln-tRNA_synth"/>
</dbReference>
<dbReference type="EMBL" id="FQUF01000025">
    <property type="protein sequence ID" value="SHF00620.1"/>
    <property type="molecule type" value="Genomic_DNA"/>
</dbReference>
<keyword evidence="4 5" id="KW-0687">Ribonucleoprotein</keyword>
<dbReference type="GO" id="GO:0008097">
    <property type="term" value="F:5S rRNA binding"/>
    <property type="evidence" value="ECO:0007669"/>
    <property type="project" value="InterPro"/>
</dbReference>
<dbReference type="Proteomes" id="UP000184128">
    <property type="component" value="Unassembled WGS sequence"/>
</dbReference>
<feature type="region of interest" description="Disordered" evidence="6">
    <location>
        <begin position="173"/>
        <end position="209"/>
    </location>
</feature>
<dbReference type="PANTHER" id="PTHR33284:SF1">
    <property type="entry name" value="RIBOSOMAL PROTEIN L25_GLN-TRNA SYNTHETASE, ANTI-CODON-BINDING DOMAIN-CONTAINING PROTEIN"/>
    <property type="match status" value="1"/>
</dbReference>
<comment type="similarity">
    <text evidence="5">Belongs to the bacterial ribosomal protein bL25 family. CTC subfamily.</text>
</comment>
<feature type="compositionally biased region" description="Acidic residues" evidence="6">
    <location>
        <begin position="199"/>
        <end position="209"/>
    </location>
</feature>
<evidence type="ECO:0000313" key="10">
    <source>
        <dbReference type="Proteomes" id="UP000184128"/>
    </source>
</evidence>
<dbReference type="STRING" id="1121025.SAMN02745249_01613"/>
<sequence>MKIVAEKRTKTGTSASKQARAAGKLPAVIYGRAVESLPVLVDLKEFEDTVREVGSNGVFSLEVDGETYQVFVKEYSYFATKPSLYHIDLQAFTAGEKVDMTIPVYVEGEDEILEGILSQSISEIDIVIAPEDAPTHFTIDASKLEIGDSLTVADIELPESTELLTEPDETIVSVSAPEDISEDLETEDTATDVMPEPEVIGEDDEEEDE</sequence>
<dbReference type="HAMAP" id="MF_01334">
    <property type="entry name" value="Ribosomal_bL25_CTC"/>
    <property type="match status" value="1"/>
</dbReference>
<dbReference type="AlphaFoldDB" id="A0A1M4Y4L9"/>
<name>A0A1M4Y4L9_9LACT</name>
<feature type="compositionally biased region" description="Acidic residues" evidence="6">
    <location>
        <begin position="179"/>
        <end position="190"/>
    </location>
</feature>
<keyword evidence="1 5" id="KW-0699">rRNA-binding</keyword>
<comment type="function">
    <text evidence="5">This is one of the proteins that binds to the 5S RNA in the ribosome where it forms part of the central protuberance.</text>
</comment>
<evidence type="ECO:0000259" key="8">
    <source>
        <dbReference type="Pfam" id="PF14693"/>
    </source>
</evidence>
<dbReference type="RefSeq" id="WP_073298344.1">
    <property type="nucleotide sequence ID" value="NZ_FQUF01000025.1"/>
</dbReference>
<keyword evidence="2 5" id="KW-0694">RNA-binding</keyword>
<dbReference type="InterPro" id="IPR020930">
    <property type="entry name" value="Ribosomal_uL5_bac-type"/>
</dbReference>
<dbReference type="CDD" id="cd00495">
    <property type="entry name" value="Ribosomal_L25_TL5_CTC"/>
    <property type="match status" value="1"/>
</dbReference>
<dbReference type="Gene3D" id="2.170.120.20">
    <property type="entry name" value="Ribosomal protein L25, beta domain"/>
    <property type="match status" value="1"/>
</dbReference>
<accession>A0A1M4Y4L9</accession>
<dbReference type="GO" id="GO:0006412">
    <property type="term" value="P:translation"/>
    <property type="evidence" value="ECO:0007669"/>
    <property type="project" value="UniProtKB-UniRule"/>
</dbReference>
<dbReference type="Pfam" id="PF01386">
    <property type="entry name" value="Ribosomal_L25p"/>
    <property type="match status" value="1"/>
</dbReference>